<protein>
    <submittedName>
        <fullName evidence="2">Uncharacterized protein</fullName>
    </submittedName>
</protein>
<dbReference type="AlphaFoldDB" id="A0AB36RV34"/>
<sequence>MGLKMNKRRAEIIFVNGKWLVNCYSYGIFVTEAEFDTLFLALGSARQYIESGEIVSLSVCDVFLALGSRESRRSFGLCN</sequence>
<dbReference type="EMBL" id="NTLY01000002">
    <property type="protein sequence ID" value="PBJ88738.1"/>
    <property type="molecule type" value="Genomic_DNA"/>
</dbReference>
<evidence type="ECO:0000313" key="1">
    <source>
        <dbReference type="EMBL" id="PBJ88735.1"/>
    </source>
</evidence>
<evidence type="ECO:0000313" key="2">
    <source>
        <dbReference type="EMBL" id="PBJ88738.1"/>
    </source>
</evidence>
<dbReference type="Proteomes" id="UP000217930">
    <property type="component" value="Unassembled WGS sequence"/>
</dbReference>
<evidence type="ECO:0000313" key="3">
    <source>
        <dbReference type="Proteomes" id="UP000217930"/>
    </source>
</evidence>
<reference evidence="2" key="2">
    <citation type="submission" date="2017-09" db="EMBL/GenBank/DDBJ databases">
        <authorList>
            <person name="Kretz C."/>
            <person name="Retchless A."/>
            <person name="Wang X."/>
        </authorList>
    </citation>
    <scope>NUCLEOTIDE SEQUENCE</scope>
    <source>
        <strain evidence="2">M26503</strain>
    </source>
</reference>
<comment type="caution">
    <text evidence="2">The sequence shown here is derived from an EMBL/GenBank/DDBJ whole genome shotgun (WGS) entry which is preliminary data.</text>
</comment>
<dbReference type="EMBL" id="NTLY01000002">
    <property type="protein sequence ID" value="PBJ88735.1"/>
    <property type="molecule type" value="Genomic_DNA"/>
</dbReference>
<gene>
    <name evidence="1" type="ORF">CNQ34_10800</name>
    <name evidence="2" type="ORF">CNQ34_10865</name>
</gene>
<dbReference type="RefSeq" id="WP_002220996.1">
    <property type="nucleotide sequence ID" value="NC_004758.1"/>
</dbReference>
<organism evidence="2 3">
    <name type="scientific">Neisseria meningitidis</name>
    <dbReference type="NCBI Taxonomy" id="487"/>
    <lineage>
        <taxon>Bacteria</taxon>
        <taxon>Pseudomonadati</taxon>
        <taxon>Pseudomonadota</taxon>
        <taxon>Betaproteobacteria</taxon>
        <taxon>Neisseriales</taxon>
        <taxon>Neisseriaceae</taxon>
        <taxon>Neisseria</taxon>
    </lineage>
</organism>
<accession>A0AB36RV34</accession>
<proteinExistence type="predicted"/>
<reference evidence="2 3" key="1">
    <citation type="journal article" date="2017" name="Clin. Infect. Dis.">
        <title>Increased Risk for Meningococcal Disease among Men who have Sex with Men in the United States, 2012-2015.</title>
        <authorList>
            <person name="Folaranmi T.A."/>
            <person name="Kretz C.B."/>
            <person name="Kamiya H."/>
            <person name="MacNeil J.R."/>
            <person name="Whaley M.J."/>
            <person name="Blain A."/>
            <person name="Antwi M."/>
            <person name="Dorsinville M."/>
            <person name="Pacilli M."/>
            <person name="Smith S."/>
            <person name="Civen R."/>
            <person name="Ngo V."/>
            <person name="Winter K."/>
            <person name="Harriman K."/>
            <person name="Wang X."/>
            <person name="Bowen V.B."/>
            <person name="Patel M."/>
            <person name="Martin S."/>
            <person name="Misegades L."/>
            <person name="Meyer S.A."/>
        </authorList>
    </citation>
    <scope>NUCLEOTIDE SEQUENCE [LARGE SCALE GENOMIC DNA]</scope>
    <source>
        <strain evidence="2 3">M26503</strain>
    </source>
</reference>
<name>A0AB36RV34_NEIME</name>